<feature type="compositionally biased region" description="Basic and acidic residues" evidence="1">
    <location>
        <begin position="431"/>
        <end position="443"/>
    </location>
</feature>
<dbReference type="EMBL" id="JAVDPF010000020">
    <property type="protein sequence ID" value="KAL1874075.1"/>
    <property type="molecule type" value="Genomic_DNA"/>
</dbReference>
<evidence type="ECO:0000256" key="1">
    <source>
        <dbReference type="SAM" id="MobiDB-lite"/>
    </source>
</evidence>
<accession>A0ABR3XDQ4</accession>
<dbReference type="Pfam" id="PF08229">
    <property type="entry name" value="SHR3_chaperone"/>
    <property type="match status" value="1"/>
</dbReference>
<name>A0ABR3XDQ4_9EURO</name>
<evidence type="ECO:0000256" key="2">
    <source>
        <dbReference type="SAM" id="Phobius"/>
    </source>
</evidence>
<reference evidence="3 4" key="1">
    <citation type="journal article" date="2024" name="IMA Fungus">
        <title>IMA Genome - F19 : A genome assembly and annotation guide to empower mycologists, including annotated draft genome sequences of Ceratocystis pirilliformis, Diaporthe australafricana, Fusarium ophioides, Paecilomyces lecythidis, and Sporothrix stenoceras.</title>
        <authorList>
            <person name="Aylward J."/>
            <person name="Wilson A.M."/>
            <person name="Visagie C.M."/>
            <person name="Spraker J."/>
            <person name="Barnes I."/>
            <person name="Buitendag C."/>
            <person name="Ceriani C."/>
            <person name="Del Mar Angel L."/>
            <person name="du Plessis D."/>
            <person name="Fuchs T."/>
            <person name="Gasser K."/>
            <person name="Kramer D."/>
            <person name="Li W."/>
            <person name="Munsamy K."/>
            <person name="Piso A."/>
            <person name="Price J.L."/>
            <person name="Sonnekus B."/>
            <person name="Thomas C."/>
            <person name="van der Nest A."/>
            <person name="van Dijk A."/>
            <person name="van Heerden A."/>
            <person name="van Vuuren N."/>
            <person name="Yilmaz N."/>
            <person name="Duong T.A."/>
            <person name="van der Merwe N.A."/>
            <person name="Wingfield M.J."/>
            <person name="Wingfield B.D."/>
        </authorList>
    </citation>
    <scope>NUCLEOTIDE SEQUENCE [LARGE SCALE GENOMIC DNA]</scope>
    <source>
        <strain evidence="3 4">CMW 18167</strain>
    </source>
</reference>
<dbReference type="PANTHER" id="PTHR28228">
    <property type="entry name" value="SECRETORY COMPONENT PROTEIN SHR3"/>
    <property type="match status" value="1"/>
</dbReference>
<keyword evidence="2" id="KW-1133">Transmembrane helix</keyword>
<feature type="transmembrane region" description="Helical" evidence="2">
    <location>
        <begin position="260"/>
        <end position="277"/>
    </location>
</feature>
<dbReference type="SMART" id="SM00786">
    <property type="entry name" value="SHR3_chaperone"/>
    <property type="match status" value="1"/>
</dbReference>
<dbReference type="InterPro" id="IPR013248">
    <property type="entry name" value="Psh3/Shr3"/>
</dbReference>
<dbReference type="Proteomes" id="UP001583193">
    <property type="component" value="Unassembled WGS sequence"/>
</dbReference>
<protein>
    <submittedName>
        <fullName evidence="3">Ph-response sensor protein</fullName>
    </submittedName>
</protein>
<feature type="transmembrane region" description="Helical" evidence="2">
    <location>
        <begin position="337"/>
        <end position="356"/>
    </location>
</feature>
<keyword evidence="4" id="KW-1185">Reference proteome</keyword>
<feature type="region of interest" description="Disordered" evidence="1">
    <location>
        <begin position="431"/>
        <end position="458"/>
    </location>
</feature>
<organism evidence="3 4">
    <name type="scientific">Paecilomyces lecythidis</name>
    <dbReference type="NCBI Taxonomy" id="3004212"/>
    <lineage>
        <taxon>Eukaryota</taxon>
        <taxon>Fungi</taxon>
        <taxon>Dikarya</taxon>
        <taxon>Ascomycota</taxon>
        <taxon>Pezizomycotina</taxon>
        <taxon>Eurotiomycetes</taxon>
        <taxon>Eurotiomycetidae</taxon>
        <taxon>Eurotiales</taxon>
        <taxon>Thermoascaceae</taxon>
        <taxon>Paecilomyces</taxon>
    </lineage>
</organism>
<evidence type="ECO:0000313" key="4">
    <source>
        <dbReference type="Proteomes" id="UP001583193"/>
    </source>
</evidence>
<keyword evidence="2" id="KW-0812">Transmembrane</keyword>
<keyword evidence="2" id="KW-0472">Membrane</keyword>
<feature type="transmembrane region" description="Helical" evidence="2">
    <location>
        <begin position="394"/>
        <end position="412"/>
    </location>
</feature>
<dbReference type="PANTHER" id="PTHR28228:SF1">
    <property type="entry name" value="SECRETORY COMPONENT PROTEIN SHR3"/>
    <property type="match status" value="1"/>
</dbReference>
<feature type="compositionally biased region" description="Polar residues" evidence="1">
    <location>
        <begin position="447"/>
        <end position="458"/>
    </location>
</feature>
<gene>
    <name evidence="3" type="primary">RIM8_3</name>
    <name evidence="3" type="ORF">Plec18167_006009</name>
</gene>
<evidence type="ECO:0000313" key="3">
    <source>
        <dbReference type="EMBL" id="KAL1874075.1"/>
    </source>
</evidence>
<sequence length="458" mass="51577">MASARESQVHKICRHAVRDLEARVLDIGKVRFAASDLKEAHIRAVKVPFDGEGRSKVTRRFFDPYPVELLPDADVFRNEGDDWDNLNDFPEYDPSSKLNTPSLCAMEAERYVSAYTSRCHMFLEEQGHQPGGEWSSREFRKPLDEFPRKEVTDPDFHWYATGIAHVPGLSSSHMQATMLYNIDGDDCLLRGELLALLRIMEGRLNAAQLTDHLLVPVLLFSYMGPQHGRIIQAYFDGKKLVVYYSELYDFRHEANAPVKLFATTCFFLGIIFSLFPYDYPLLWSTAPTPASHYDYLEAHLRFLHASPPLIPRILHIVIFLGLAGLVAKLYKPSEANMLFDGASLVLYMCGITVYIANIVKGLRLVTGGQYGSQLGDANLEEGEQILGREDSLKVLAASNTILALVLVGVLVLQAGQWYAERKDAQEYESLNRKAAEEKKESHAGKVTRQSSVSTKKKQ</sequence>
<proteinExistence type="predicted"/>
<comment type="caution">
    <text evidence="3">The sequence shown here is derived from an EMBL/GenBank/DDBJ whole genome shotgun (WGS) entry which is preliminary data.</text>
</comment>
<feature type="transmembrane region" description="Helical" evidence="2">
    <location>
        <begin position="309"/>
        <end position="330"/>
    </location>
</feature>